<dbReference type="FunFam" id="3.40.640.10:FF:000014">
    <property type="entry name" value="Adenosylmethionine-8-amino-7-oxononanoate aminotransferase, probable"/>
    <property type="match status" value="1"/>
</dbReference>
<proteinExistence type="inferred from homology"/>
<dbReference type="InterPro" id="IPR005814">
    <property type="entry name" value="Aminotrans_3"/>
</dbReference>
<dbReference type="Pfam" id="PF00202">
    <property type="entry name" value="Aminotran_3"/>
    <property type="match status" value="1"/>
</dbReference>
<organism evidence="7 8">
    <name type="scientific">Desulforhopalus singaporensis</name>
    <dbReference type="NCBI Taxonomy" id="91360"/>
    <lineage>
        <taxon>Bacteria</taxon>
        <taxon>Pseudomonadati</taxon>
        <taxon>Thermodesulfobacteriota</taxon>
        <taxon>Desulfobulbia</taxon>
        <taxon>Desulfobulbales</taxon>
        <taxon>Desulfocapsaceae</taxon>
        <taxon>Desulforhopalus</taxon>
    </lineage>
</organism>
<accession>A0A1H0STX6</accession>
<dbReference type="SUPFAM" id="SSF53383">
    <property type="entry name" value="PLP-dependent transferases"/>
    <property type="match status" value="1"/>
</dbReference>
<comment type="similarity">
    <text evidence="2 6">Belongs to the class-III pyridoxal-phosphate-dependent aminotransferase family.</text>
</comment>
<dbReference type="NCBIfam" id="NF005447">
    <property type="entry name" value="PRK07036.1"/>
    <property type="match status" value="1"/>
</dbReference>
<sequence length="488" mass="54109">MKIKEFHYGGLIMNKILESSGSVIDRQSTENLRNKDNQHYLHPWEDIGSFGENQRTVAVGGKGIYLYDSEGNRLIDGPGGMWCTQIGYGRKEMAEVIARQIMRTPYYSPFNLTNDVSAVLAEKLAQMTPGDLNTVFFTTGGSTAVDSALRFVSFYNNCKGRPEKKKIISRQDAYHGSTYLSASASGKTRDKNFQDTAADIISFIGSPNPFRRPVGMSEEEFRDAKVKELEDRILELGPANVAAFIAEPILASGGVVIPPAGYHKMCLDICRKYDVLYISDEVVTGFGRLGHWFASEKVFDIVPDIITCAKGMTSGYQPLGACIVSDNLIAEISGNTGKGTIFSNGYTYSGHPVACAAALKNIEIMEQEKILEHVRETEPYFLQKVKELEDIPIVGNVRGQGLMACVECLLDPDKQSSLALDYEMGGRIDKKCQAMGLIVRPIINMNVMSPPLIITREQIDEMVQILRRGIEQTMDQLVKDGLWEMPVH</sequence>
<keyword evidence="4 7" id="KW-0808">Transferase</keyword>
<keyword evidence="3 7" id="KW-0032">Aminotransferase</keyword>
<evidence type="ECO:0000256" key="6">
    <source>
        <dbReference type="RuleBase" id="RU003560"/>
    </source>
</evidence>
<dbReference type="Gene3D" id="3.90.1150.10">
    <property type="entry name" value="Aspartate Aminotransferase, domain 1"/>
    <property type="match status" value="1"/>
</dbReference>
<dbReference type="InterPro" id="IPR015421">
    <property type="entry name" value="PyrdxlP-dep_Trfase_major"/>
</dbReference>
<keyword evidence="5 6" id="KW-0663">Pyridoxal phosphate</keyword>
<dbReference type="CDD" id="cd00610">
    <property type="entry name" value="OAT_like"/>
    <property type="match status" value="1"/>
</dbReference>
<gene>
    <name evidence="7" type="ORF">SAMN05660330_02804</name>
</gene>
<name>A0A1H0STX6_9BACT</name>
<dbReference type="Proteomes" id="UP000199073">
    <property type="component" value="Unassembled WGS sequence"/>
</dbReference>
<keyword evidence="8" id="KW-1185">Reference proteome</keyword>
<dbReference type="STRING" id="91360.SAMN05660330_02804"/>
<reference evidence="7 8" key="1">
    <citation type="submission" date="2016-10" db="EMBL/GenBank/DDBJ databases">
        <authorList>
            <person name="de Groot N.N."/>
        </authorList>
    </citation>
    <scope>NUCLEOTIDE SEQUENCE [LARGE SCALE GENOMIC DNA]</scope>
    <source>
        <strain evidence="7 8">DSM 12130</strain>
    </source>
</reference>
<dbReference type="PANTHER" id="PTHR43094">
    <property type="entry name" value="AMINOTRANSFERASE"/>
    <property type="match status" value="1"/>
</dbReference>
<evidence type="ECO:0000313" key="7">
    <source>
        <dbReference type="EMBL" id="SDP44706.1"/>
    </source>
</evidence>
<dbReference type="PROSITE" id="PS00600">
    <property type="entry name" value="AA_TRANSFER_CLASS_3"/>
    <property type="match status" value="1"/>
</dbReference>
<evidence type="ECO:0000256" key="1">
    <source>
        <dbReference type="ARBA" id="ARBA00001933"/>
    </source>
</evidence>
<protein>
    <submittedName>
        <fullName evidence="7">Adenosylmethionine-8-amino-7-oxononanoate aminotransferase</fullName>
    </submittedName>
</protein>
<comment type="cofactor">
    <cofactor evidence="1">
        <name>pyridoxal 5'-phosphate</name>
        <dbReference type="ChEBI" id="CHEBI:597326"/>
    </cofactor>
</comment>
<evidence type="ECO:0000256" key="3">
    <source>
        <dbReference type="ARBA" id="ARBA00022576"/>
    </source>
</evidence>
<dbReference type="EMBL" id="FNJI01000020">
    <property type="protein sequence ID" value="SDP44706.1"/>
    <property type="molecule type" value="Genomic_DNA"/>
</dbReference>
<dbReference type="InterPro" id="IPR015422">
    <property type="entry name" value="PyrdxlP-dep_Trfase_small"/>
</dbReference>
<evidence type="ECO:0000256" key="2">
    <source>
        <dbReference type="ARBA" id="ARBA00008954"/>
    </source>
</evidence>
<dbReference type="Gene3D" id="3.40.640.10">
    <property type="entry name" value="Type I PLP-dependent aspartate aminotransferase-like (Major domain)"/>
    <property type="match status" value="1"/>
</dbReference>
<evidence type="ECO:0000256" key="5">
    <source>
        <dbReference type="ARBA" id="ARBA00022898"/>
    </source>
</evidence>
<dbReference type="InterPro" id="IPR049704">
    <property type="entry name" value="Aminotrans_3_PPA_site"/>
</dbReference>
<dbReference type="GO" id="GO:0030170">
    <property type="term" value="F:pyridoxal phosphate binding"/>
    <property type="evidence" value="ECO:0007669"/>
    <property type="project" value="InterPro"/>
</dbReference>
<dbReference type="PIRSF" id="PIRSF000521">
    <property type="entry name" value="Transaminase_4ab_Lys_Orn"/>
    <property type="match status" value="1"/>
</dbReference>
<dbReference type="InterPro" id="IPR015424">
    <property type="entry name" value="PyrdxlP-dep_Trfase"/>
</dbReference>
<dbReference type="PANTHER" id="PTHR43094:SF1">
    <property type="entry name" value="AMINOTRANSFERASE CLASS-III"/>
    <property type="match status" value="1"/>
</dbReference>
<evidence type="ECO:0000313" key="8">
    <source>
        <dbReference type="Proteomes" id="UP000199073"/>
    </source>
</evidence>
<dbReference type="GO" id="GO:0008483">
    <property type="term" value="F:transaminase activity"/>
    <property type="evidence" value="ECO:0007669"/>
    <property type="project" value="UniProtKB-KW"/>
</dbReference>
<dbReference type="AlphaFoldDB" id="A0A1H0STX6"/>
<evidence type="ECO:0000256" key="4">
    <source>
        <dbReference type="ARBA" id="ARBA00022679"/>
    </source>
</evidence>